<keyword evidence="5" id="KW-0573">Peptidoglycan synthesis</keyword>
<keyword evidence="7 10" id="KW-0472">Membrane</keyword>
<dbReference type="OrthoDB" id="9786339at2"/>
<dbReference type="PRINTS" id="PR01806">
    <property type="entry name" value="VIRFACTRMVIN"/>
</dbReference>
<keyword evidence="2" id="KW-1003">Cell membrane</keyword>
<evidence type="ECO:0000256" key="4">
    <source>
        <dbReference type="ARBA" id="ARBA00022960"/>
    </source>
</evidence>
<name>A0A4R7PYD5_9FLAO</name>
<dbReference type="InterPro" id="IPR004268">
    <property type="entry name" value="MurJ"/>
</dbReference>
<dbReference type="Pfam" id="PF03023">
    <property type="entry name" value="MurJ"/>
    <property type="match status" value="1"/>
</dbReference>
<evidence type="ECO:0000256" key="7">
    <source>
        <dbReference type="ARBA" id="ARBA00023136"/>
    </source>
</evidence>
<feature type="transmembrane region" description="Helical" evidence="10">
    <location>
        <begin position="167"/>
        <end position="189"/>
    </location>
</feature>
<dbReference type="GO" id="GO:0009252">
    <property type="term" value="P:peptidoglycan biosynthetic process"/>
    <property type="evidence" value="ECO:0007669"/>
    <property type="project" value="UniProtKB-KW"/>
</dbReference>
<feature type="transmembrane region" description="Helical" evidence="10">
    <location>
        <begin position="247"/>
        <end position="267"/>
    </location>
</feature>
<dbReference type="EMBL" id="SOBW01000008">
    <property type="protein sequence ID" value="TDU40013.1"/>
    <property type="molecule type" value="Genomic_DNA"/>
</dbReference>
<evidence type="ECO:0000256" key="2">
    <source>
        <dbReference type="ARBA" id="ARBA00022475"/>
    </source>
</evidence>
<evidence type="ECO:0000256" key="9">
    <source>
        <dbReference type="ARBA" id="ARBA00061532"/>
    </source>
</evidence>
<feature type="transmembrane region" description="Helical" evidence="10">
    <location>
        <begin position="364"/>
        <end position="382"/>
    </location>
</feature>
<organism evidence="11 12">
    <name type="scientific">Gelidibacter sediminis</name>
    <dbReference type="NCBI Taxonomy" id="1608710"/>
    <lineage>
        <taxon>Bacteria</taxon>
        <taxon>Pseudomonadati</taxon>
        <taxon>Bacteroidota</taxon>
        <taxon>Flavobacteriia</taxon>
        <taxon>Flavobacteriales</taxon>
        <taxon>Flavobacteriaceae</taxon>
        <taxon>Gelidibacter</taxon>
    </lineage>
</organism>
<dbReference type="PANTHER" id="PTHR47019">
    <property type="entry name" value="LIPID II FLIPPASE MURJ"/>
    <property type="match status" value="1"/>
</dbReference>
<dbReference type="Proteomes" id="UP000294689">
    <property type="component" value="Unassembled WGS sequence"/>
</dbReference>
<gene>
    <name evidence="11" type="ORF">BXY82_2052</name>
</gene>
<comment type="function">
    <text evidence="8">Involved in peptidoglycan biosynthesis. Transports lipid-linked peptidoglycan precursors from the inner to the outer leaflet of the cytoplasmic membrane.</text>
</comment>
<evidence type="ECO:0000313" key="11">
    <source>
        <dbReference type="EMBL" id="TDU40013.1"/>
    </source>
</evidence>
<comment type="similarity">
    <text evidence="9">Belongs to the MurJ/MviN family.</text>
</comment>
<keyword evidence="6 10" id="KW-1133">Transmembrane helix</keyword>
<dbReference type="GO" id="GO:0008360">
    <property type="term" value="P:regulation of cell shape"/>
    <property type="evidence" value="ECO:0007669"/>
    <property type="project" value="UniProtKB-KW"/>
</dbReference>
<proteinExistence type="inferred from homology"/>
<dbReference type="GO" id="GO:0015648">
    <property type="term" value="F:lipid-linked peptidoglycan transporter activity"/>
    <property type="evidence" value="ECO:0007669"/>
    <property type="project" value="TreeGrafter"/>
</dbReference>
<feature type="transmembrane region" description="Helical" evidence="10">
    <location>
        <begin position="320"/>
        <end position="344"/>
    </location>
</feature>
<dbReference type="GO" id="GO:0005886">
    <property type="term" value="C:plasma membrane"/>
    <property type="evidence" value="ECO:0007669"/>
    <property type="project" value="UniProtKB-SubCell"/>
</dbReference>
<protein>
    <submittedName>
        <fullName evidence="11">Putative peptidoglycan lipid II flippase</fullName>
    </submittedName>
</protein>
<feature type="transmembrane region" description="Helical" evidence="10">
    <location>
        <begin position="415"/>
        <end position="436"/>
    </location>
</feature>
<feature type="transmembrane region" description="Helical" evidence="10">
    <location>
        <begin position="58"/>
        <end position="79"/>
    </location>
</feature>
<evidence type="ECO:0000256" key="3">
    <source>
        <dbReference type="ARBA" id="ARBA00022692"/>
    </source>
</evidence>
<dbReference type="InterPro" id="IPR051050">
    <property type="entry name" value="Lipid_II_flippase_MurJ/MviN"/>
</dbReference>
<dbReference type="PANTHER" id="PTHR47019:SF1">
    <property type="entry name" value="LIPID II FLIPPASE MURJ"/>
    <property type="match status" value="1"/>
</dbReference>
<feature type="transmembrane region" description="Helical" evidence="10">
    <location>
        <begin position="20"/>
        <end position="38"/>
    </location>
</feature>
<keyword evidence="4" id="KW-0133">Cell shape</keyword>
<comment type="caution">
    <text evidence="11">The sequence shown here is derived from an EMBL/GenBank/DDBJ whole genome shotgun (WGS) entry which is preliminary data.</text>
</comment>
<feature type="transmembrane region" description="Helical" evidence="10">
    <location>
        <begin position="141"/>
        <end position="160"/>
    </location>
</feature>
<dbReference type="AlphaFoldDB" id="A0A4R7PYD5"/>
<reference evidence="11 12" key="1">
    <citation type="submission" date="2019-03" db="EMBL/GenBank/DDBJ databases">
        <title>Genomic Encyclopedia of Archaeal and Bacterial Type Strains, Phase II (KMG-II): from individual species to whole genera.</title>
        <authorList>
            <person name="Goeker M."/>
        </authorList>
    </citation>
    <scope>NUCLEOTIDE SEQUENCE [LARGE SCALE GENOMIC DNA]</scope>
    <source>
        <strain evidence="11 12">DSM 28135</strain>
    </source>
</reference>
<sequence>MIKSVIRFLIIKIKDSPTFLNMITVGAIALIIKTVGFYKEIVIAETFGLSELLDTFFIAMLIPGLVSEVFLNSFNSVFIPNYITEQKTTRNIGSFQTTSGLITISVALIFIILSFLFLDIYLKAFFSGHTQDYYDLVKLQFYTLLPCILFWGLSSLLTGLLNIYDEFLYTSFSSVVIPLSIITCLMFFHVELKDAVLATGTLIGSVLQFLILLSIALTKNVIQIDKPDFFSQNAVIMFRQVPAKISSGLISGVNPIVDQFFSAQLFIGSITALNYGNKIPSFTIGIIGMGIGTVILPYFSKHAVDNKKDAFNKLNEILKYIICGSIVLLIFSVVLSKPIIELLFERGAFEAADTLVVSKIQQMYLLQIPSYISGLVMVKFLTSINKNNFMVFASLISLTLNIILNYIFIKYMEVFGLALATSVVSLINSIVLYIYIRKLNSKDF</sequence>
<evidence type="ECO:0000313" key="12">
    <source>
        <dbReference type="Proteomes" id="UP000294689"/>
    </source>
</evidence>
<comment type="subcellular location">
    <subcellularLocation>
        <location evidence="1">Cell membrane</location>
        <topology evidence="1">Multi-pass membrane protein</topology>
    </subcellularLocation>
</comment>
<evidence type="ECO:0000256" key="6">
    <source>
        <dbReference type="ARBA" id="ARBA00022989"/>
    </source>
</evidence>
<evidence type="ECO:0000256" key="8">
    <source>
        <dbReference type="ARBA" id="ARBA00060041"/>
    </source>
</evidence>
<dbReference type="GO" id="GO:0034204">
    <property type="term" value="P:lipid translocation"/>
    <property type="evidence" value="ECO:0007669"/>
    <property type="project" value="TreeGrafter"/>
</dbReference>
<feature type="transmembrane region" description="Helical" evidence="10">
    <location>
        <begin position="195"/>
        <end position="217"/>
    </location>
</feature>
<evidence type="ECO:0000256" key="5">
    <source>
        <dbReference type="ARBA" id="ARBA00022984"/>
    </source>
</evidence>
<feature type="transmembrane region" description="Helical" evidence="10">
    <location>
        <begin position="279"/>
        <end position="299"/>
    </location>
</feature>
<evidence type="ECO:0000256" key="1">
    <source>
        <dbReference type="ARBA" id="ARBA00004651"/>
    </source>
</evidence>
<keyword evidence="12" id="KW-1185">Reference proteome</keyword>
<feature type="transmembrane region" description="Helical" evidence="10">
    <location>
        <begin position="100"/>
        <end position="121"/>
    </location>
</feature>
<keyword evidence="3 10" id="KW-0812">Transmembrane</keyword>
<feature type="transmembrane region" description="Helical" evidence="10">
    <location>
        <begin position="389"/>
        <end position="409"/>
    </location>
</feature>
<evidence type="ECO:0000256" key="10">
    <source>
        <dbReference type="SAM" id="Phobius"/>
    </source>
</evidence>
<accession>A0A4R7PYD5</accession>